<dbReference type="Proteomes" id="UP000008641">
    <property type="component" value="Chromosome"/>
</dbReference>
<dbReference type="HOGENOM" id="CLU_100162_1_0_10"/>
<reference evidence="2" key="2">
    <citation type="journal article" date="2011" name="Stand. Genomic Sci.">
        <title>Complete genome sequence of Weeksella virosa type strain (9751T).</title>
        <authorList>
            <person name="Lang E."/>
            <person name="Teshima H."/>
            <person name="Lucas S."/>
            <person name="Lapidus A."/>
            <person name="Hammon N."/>
            <person name="Deshpande S."/>
            <person name="Nolan M."/>
            <person name="Cheng J."/>
            <person name="Pitluck S."/>
            <person name="Liolios K."/>
            <person name="Pagani I."/>
            <person name="Mikhailova N."/>
            <person name="Ivanova N."/>
            <person name="Mavromatis K."/>
            <person name="Pati A."/>
            <person name="Tapia R."/>
            <person name="Han C."/>
            <person name="Goodwin L."/>
            <person name="Chen A."/>
            <person name="Palaniappan K."/>
            <person name="Land M."/>
            <person name="Hauser L."/>
            <person name="Chang Y."/>
            <person name="Jeffries C."/>
            <person name="Brambilla E."/>
            <person name="Kopitz M."/>
            <person name="Rohde M."/>
            <person name="Goker M."/>
            <person name="Tindall B."/>
            <person name="Detter J."/>
            <person name="Woyke T."/>
            <person name="Bristow J."/>
            <person name="Eisen J."/>
            <person name="Markowitz V."/>
            <person name="Hugenholtz P."/>
            <person name="Klenk H."/>
            <person name="Kyrpides N."/>
        </authorList>
    </citation>
    <scope>NUCLEOTIDE SEQUENCE [LARGE SCALE GENOMIC DNA]</scope>
    <source>
        <strain evidence="2">ATCC 43766 / DSM 16922 / JCM 21250 / NBRC 16016 / NCTC 11634 / CL345/78</strain>
    </source>
</reference>
<evidence type="ECO:0000313" key="2">
    <source>
        <dbReference type="Proteomes" id="UP000008641"/>
    </source>
</evidence>
<dbReference type="KEGG" id="wvi:Weevi_1824"/>
<dbReference type="EMBL" id="CP002455">
    <property type="protein sequence ID" value="ADX68514.1"/>
    <property type="molecule type" value="Genomic_DNA"/>
</dbReference>
<protein>
    <recommendedName>
        <fullName evidence="3">DUF4230 domain-containing protein</fullName>
    </recommendedName>
</protein>
<dbReference type="eggNOG" id="ENOG502Z8F4">
    <property type="taxonomic scope" value="Bacteria"/>
</dbReference>
<dbReference type="Pfam" id="PF14014">
    <property type="entry name" value="DUF4230"/>
    <property type="match status" value="1"/>
</dbReference>
<reference evidence="1 2" key="1">
    <citation type="journal article" date="2011" name="Stand. Genomic Sci.">
        <title>Complete genome sequence of Weeksella virosa type strain (9751).</title>
        <authorList>
            <person name="Lang E."/>
            <person name="Teshima H."/>
            <person name="Lucas S."/>
            <person name="Lapidus A."/>
            <person name="Hammon N."/>
            <person name="Deshpande S."/>
            <person name="Nolan M."/>
            <person name="Cheng J.F."/>
            <person name="Pitluck S."/>
            <person name="Liolios K."/>
            <person name="Pagani I."/>
            <person name="Mikhailova N."/>
            <person name="Ivanova N."/>
            <person name="Mavromatis K."/>
            <person name="Pati A."/>
            <person name="Tapia R."/>
            <person name="Han C."/>
            <person name="Goodwin L."/>
            <person name="Chen A."/>
            <person name="Palaniappan K."/>
            <person name="Land M."/>
            <person name="Hauser L."/>
            <person name="Chang Y.J."/>
            <person name="Jeffries C.D."/>
            <person name="Brambilla E.M."/>
            <person name="Kopitz M."/>
            <person name="Rohde M."/>
            <person name="Goker M."/>
            <person name="Tindall B.J."/>
            <person name="Detter J.C."/>
            <person name="Woyke T."/>
            <person name="Bristow J."/>
            <person name="Eisen J.A."/>
            <person name="Markowitz V."/>
            <person name="Hugenholtz P."/>
            <person name="Klenk H.P."/>
            <person name="Kyrpides N.C."/>
        </authorList>
    </citation>
    <scope>NUCLEOTIDE SEQUENCE [LARGE SCALE GENOMIC DNA]</scope>
    <source>
        <strain evidence="2">ATCC 43766 / DSM 16922 / JCM 21250 / NBRC 16016 / NCTC 11634 / CL345/78</strain>
    </source>
</reference>
<sequence length="208" mass="24000">MKNSKSIALTSLAFLVGVLVTFLMMKQCSTDNTAEQSHVIAYQIQRMNKMIVAEQNYSDIYSYQSKKSFPGFERFYSADKKITMLINAKAQATYDLSKMNITIDSIQKKIILKDIPAVEIKIYPDVQFHDLDQSMFNKFEKDELNGIKKRGIQHVEKIINKTELKKQAHEQLIQNLGEIYAIAKLYNWEVVDETPYAKETKALSDRAK</sequence>
<accession>F0P0L5</accession>
<dbReference type="STRING" id="865938.Weevi_1824"/>
<dbReference type="InterPro" id="IPR025324">
    <property type="entry name" value="DUF4230"/>
</dbReference>
<gene>
    <name evidence="1" type="ordered locus">Weevi_1824</name>
</gene>
<name>F0P0L5_WEEVC</name>
<keyword evidence="2" id="KW-1185">Reference proteome</keyword>
<organism evidence="1 2">
    <name type="scientific">Weeksella virosa (strain ATCC 43766 / DSM 16922 / JCM 21250 / CCUG 30538 / CDC 9751 / IAM 14551 / NBRC 16016 / NCTC 11634 / CL345/78)</name>
    <dbReference type="NCBI Taxonomy" id="865938"/>
    <lineage>
        <taxon>Bacteria</taxon>
        <taxon>Pseudomonadati</taxon>
        <taxon>Bacteroidota</taxon>
        <taxon>Flavobacteriia</taxon>
        <taxon>Flavobacteriales</taxon>
        <taxon>Weeksellaceae</taxon>
        <taxon>Weeksella</taxon>
    </lineage>
</organism>
<proteinExistence type="predicted"/>
<dbReference type="AlphaFoldDB" id="F0P0L5"/>
<evidence type="ECO:0008006" key="3">
    <source>
        <dbReference type="Google" id="ProtNLM"/>
    </source>
</evidence>
<evidence type="ECO:0000313" key="1">
    <source>
        <dbReference type="EMBL" id="ADX68514.1"/>
    </source>
</evidence>